<proteinExistence type="predicted"/>
<evidence type="ECO:0000313" key="2">
    <source>
        <dbReference type="EMBL" id="JAT64359.1"/>
    </source>
</evidence>
<keyword evidence="1" id="KW-0472">Membrane</keyword>
<protein>
    <submittedName>
        <fullName evidence="2">2-succinyl-5-enolpyruvyl-6-hydroxy-3-cyclohexene-1-carboxylate synthase</fullName>
    </submittedName>
</protein>
<keyword evidence="1" id="KW-0812">Transmembrane</keyword>
<feature type="transmembrane region" description="Helical" evidence="1">
    <location>
        <begin position="55"/>
        <end position="73"/>
    </location>
</feature>
<feature type="transmembrane region" description="Helical" evidence="1">
    <location>
        <begin position="85"/>
        <end position="108"/>
    </location>
</feature>
<keyword evidence="1" id="KW-1133">Transmembrane helix</keyword>
<gene>
    <name evidence="2" type="primary">menD_3</name>
    <name evidence="2" type="ORF">g.140452</name>
</gene>
<name>A0A1D1ZBM9_9ARAE</name>
<sequence length="168" mass="19151">QIPSYNMKTVRIDPLSNSMYVTEYPPQLKGYVTQSDYHAFIEKINEPYKVYRKRANIVSCTYSLLVVSGILGMCFVDSSAVDQKFLIAIMVAIPVVILIVSAYGAYFLNTLHKAMERERSHINSNFGSTEKSSEFIWNYTQGIFSFSGYRQSNIVIELPDKHEPLDVV</sequence>
<dbReference type="AlphaFoldDB" id="A0A1D1ZBM9"/>
<organism evidence="2">
    <name type="scientific">Anthurium amnicola</name>
    <dbReference type="NCBI Taxonomy" id="1678845"/>
    <lineage>
        <taxon>Eukaryota</taxon>
        <taxon>Viridiplantae</taxon>
        <taxon>Streptophyta</taxon>
        <taxon>Embryophyta</taxon>
        <taxon>Tracheophyta</taxon>
        <taxon>Spermatophyta</taxon>
        <taxon>Magnoliopsida</taxon>
        <taxon>Liliopsida</taxon>
        <taxon>Araceae</taxon>
        <taxon>Pothoideae</taxon>
        <taxon>Potheae</taxon>
        <taxon>Anthurium</taxon>
    </lineage>
</organism>
<feature type="non-terminal residue" evidence="2">
    <location>
        <position position="1"/>
    </location>
</feature>
<dbReference type="EMBL" id="GDJX01003577">
    <property type="protein sequence ID" value="JAT64359.1"/>
    <property type="molecule type" value="Transcribed_RNA"/>
</dbReference>
<accession>A0A1D1ZBM9</accession>
<reference evidence="2" key="1">
    <citation type="submission" date="2015-07" db="EMBL/GenBank/DDBJ databases">
        <title>Transcriptome Assembly of Anthurium amnicola.</title>
        <authorList>
            <person name="Suzuki J."/>
        </authorList>
    </citation>
    <scope>NUCLEOTIDE SEQUENCE</scope>
</reference>
<evidence type="ECO:0000256" key="1">
    <source>
        <dbReference type="SAM" id="Phobius"/>
    </source>
</evidence>